<keyword evidence="4" id="KW-1185">Reference proteome</keyword>
<keyword evidence="2" id="KW-1133">Transmembrane helix</keyword>
<evidence type="ECO:0000256" key="2">
    <source>
        <dbReference type="SAM" id="Phobius"/>
    </source>
</evidence>
<feature type="compositionally biased region" description="Basic and acidic residues" evidence="1">
    <location>
        <begin position="27"/>
        <end position="44"/>
    </location>
</feature>
<comment type="caution">
    <text evidence="3">The sequence shown here is derived from an EMBL/GenBank/DDBJ whole genome shotgun (WGS) entry which is preliminary data.</text>
</comment>
<dbReference type="Proteomes" id="UP000275267">
    <property type="component" value="Unassembled WGS sequence"/>
</dbReference>
<dbReference type="STRING" id="4540.A0A3L6RY33"/>
<dbReference type="InterPro" id="IPR045501">
    <property type="entry name" value="DUF6490"/>
</dbReference>
<keyword evidence="2" id="KW-0812">Transmembrane</keyword>
<feature type="region of interest" description="Disordered" evidence="1">
    <location>
        <begin position="27"/>
        <end position="58"/>
    </location>
</feature>
<feature type="region of interest" description="Disordered" evidence="1">
    <location>
        <begin position="111"/>
        <end position="151"/>
    </location>
</feature>
<proteinExistence type="predicted"/>
<dbReference type="AlphaFoldDB" id="A0A3L6RY33"/>
<organism evidence="3 4">
    <name type="scientific">Panicum miliaceum</name>
    <name type="common">Proso millet</name>
    <name type="synonym">Broomcorn millet</name>
    <dbReference type="NCBI Taxonomy" id="4540"/>
    <lineage>
        <taxon>Eukaryota</taxon>
        <taxon>Viridiplantae</taxon>
        <taxon>Streptophyta</taxon>
        <taxon>Embryophyta</taxon>
        <taxon>Tracheophyta</taxon>
        <taxon>Spermatophyta</taxon>
        <taxon>Magnoliopsida</taxon>
        <taxon>Liliopsida</taxon>
        <taxon>Poales</taxon>
        <taxon>Poaceae</taxon>
        <taxon>PACMAD clade</taxon>
        <taxon>Panicoideae</taxon>
        <taxon>Panicodae</taxon>
        <taxon>Paniceae</taxon>
        <taxon>Panicinae</taxon>
        <taxon>Panicum</taxon>
        <taxon>Panicum sect. Panicum</taxon>
    </lineage>
</organism>
<accession>A0A3L6RY33</accession>
<feature type="transmembrane region" description="Helical" evidence="2">
    <location>
        <begin position="85"/>
        <end position="105"/>
    </location>
</feature>
<evidence type="ECO:0000313" key="4">
    <source>
        <dbReference type="Proteomes" id="UP000275267"/>
    </source>
</evidence>
<dbReference type="PANTHER" id="PTHR46610:SF7">
    <property type="entry name" value="OS02G0216300 PROTEIN"/>
    <property type="match status" value="1"/>
</dbReference>
<reference evidence="4" key="1">
    <citation type="journal article" date="2019" name="Nat. Commun.">
        <title>The genome of broomcorn millet.</title>
        <authorList>
            <person name="Zou C."/>
            <person name="Miki D."/>
            <person name="Li D."/>
            <person name="Tang Q."/>
            <person name="Xiao L."/>
            <person name="Rajput S."/>
            <person name="Deng P."/>
            <person name="Jia W."/>
            <person name="Huang R."/>
            <person name="Zhang M."/>
            <person name="Sun Y."/>
            <person name="Hu J."/>
            <person name="Fu X."/>
            <person name="Schnable P.S."/>
            <person name="Li F."/>
            <person name="Zhang H."/>
            <person name="Feng B."/>
            <person name="Zhu X."/>
            <person name="Liu R."/>
            <person name="Schnable J.C."/>
            <person name="Zhu J.-K."/>
            <person name="Zhang H."/>
        </authorList>
    </citation>
    <scope>NUCLEOTIDE SEQUENCE [LARGE SCALE GENOMIC DNA]</scope>
</reference>
<gene>
    <name evidence="3" type="ORF">C2845_PM11G00050</name>
</gene>
<dbReference type="PANTHER" id="PTHR46610">
    <property type="entry name" value="OS05G0181300 PROTEIN"/>
    <property type="match status" value="1"/>
</dbReference>
<feature type="transmembrane region" description="Helical" evidence="2">
    <location>
        <begin position="61"/>
        <end position="79"/>
    </location>
</feature>
<name>A0A3L6RY33_PANMI</name>
<evidence type="ECO:0000256" key="1">
    <source>
        <dbReference type="SAM" id="MobiDB-lite"/>
    </source>
</evidence>
<feature type="compositionally biased region" description="Low complexity" evidence="1">
    <location>
        <begin position="126"/>
        <end position="138"/>
    </location>
</feature>
<keyword evidence="2" id="KW-0472">Membrane</keyword>
<dbReference type="Pfam" id="PF20100">
    <property type="entry name" value="DUF6490"/>
    <property type="match status" value="1"/>
</dbReference>
<protein>
    <submittedName>
        <fullName evidence="3">Uncharacterized protein</fullName>
    </submittedName>
</protein>
<dbReference type="EMBL" id="PQIB02000007">
    <property type="protein sequence ID" value="RLN09963.1"/>
    <property type="molecule type" value="Genomic_DNA"/>
</dbReference>
<evidence type="ECO:0000313" key="3">
    <source>
        <dbReference type="EMBL" id="RLN09963.1"/>
    </source>
</evidence>
<sequence>MAPASPALAPPLHPEGFSVSQIFVQEPDSRRLKQQQQKEEERNNGRGRSPPHPRAARGPSLLTIVGSAFLAFNAAAAVYSADRGLGAVSFAAFSGLDLLLLLYCLRLHGRAPPGSSRREHSRWRRGGSPPRSPSPSGRCSTSASQSRLRIRAWPSPRVLRICRQSHDHA</sequence>